<evidence type="ECO:0000313" key="2">
    <source>
        <dbReference type="EMBL" id="KAF6160434.1"/>
    </source>
</evidence>
<evidence type="ECO:0000313" key="3">
    <source>
        <dbReference type="Proteomes" id="UP000541444"/>
    </source>
</evidence>
<keyword evidence="3" id="KW-1185">Reference proteome</keyword>
<feature type="region of interest" description="Disordered" evidence="1">
    <location>
        <begin position="1"/>
        <end position="28"/>
    </location>
</feature>
<evidence type="ECO:0000256" key="1">
    <source>
        <dbReference type="SAM" id="MobiDB-lite"/>
    </source>
</evidence>
<dbReference type="EMBL" id="JACGCM010001165">
    <property type="protein sequence ID" value="KAF6160434.1"/>
    <property type="molecule type" value="Genomic_DNA"/>
</dbReference>
<protein>
    <submittedName>
        <fullName evidence="2">Uncharacterized protein</fullName>
    </submittedName>
</protein>
<dbReference type="Proteomes" id="UP000541444">
    <property type="component" value="Unassembled WGS sequence"/>
</dbReference>
<comment type="caution">
    <text evidence="2">The sequence shown here is derived from an EMBL/GenBank/DDBJ whole genome shotgun (WGS) entry which is preliminary data.</text>
</comment>
<sequence>MQKEPLSSDIEDLEEIMDSPELENSETCTIESDSSLKVACRGLMKLQHPHSENGLPLVKIYGPKIKFDRGPAVAFNVFDWKGEKVESVLVQKLLTELGILAQHLVL</sequence>
<dbReference type="OrthoDB" id="995250at2759"/>
<gene>
    <name evidence="2" type="ORF">GIB67_019203</name>
</gene>
<organism evidence="2 3">
    <name type="scientific">Kingdonia uniflora</name>
    <dbReference type="NCBI Taxonomy" id="39325"/>
    <lineage>
        <taxon>Eukaryota</taxon>
        <taxon>Viridiplantae</taxon>
        <taxon>Streptophyta</taxon>
        <taxon>Embryophyta</taxon>
        <taxon>Tracheophyta</taxon>
        <taxon>Spermatophyta</taxon>
        <taxon>Magnoliopsida</taxon>
        <taxon>Ranunculales</taxon>
        <taxon>Circaeasteraceae</taxon>
        <taxon>Kingdonia</taxon>
    </lineage>
</organism>
<proteinExistence type="predicted"/>
<name>A0A7J7N054_9MAGN</name>
<feature type="compositionally biased region" description="Acidic residues" evidence="1">
    <location>
        <begin position="9"/>
        <end position="24"/>
    </location>
</feature>
<accession>A0A7J7N054</accession>
<dbReference type="AlphaFoldDB" id="A0A7J7N054"/>
<reference evidence="2 3" key="1">
    <citation type="journal article" date="2020" name="IScience">
        <title>Genome Sequencing of the Endangered Kingdonia uniflora (Circaeasteraceae, Ranunculales) Reveals Potential Mechanisms of Evolutionary Specialization.</title>
        <authorList>
            <person name="Sun Y."/>
            <person name="Deng T."/>
            <person name="Zhang A."/>
            <person name="Moore M.J."/>
            <person name="Landis J.B."/>
            <person name="Lin N."/>
            <person name="Zhang H."/>
            <person name="Zhang X."/>
            <person name="Huang J."/>
            <person name="Zhang X."/>
            <person name="Sun H."/>
            <person name="Wang H."/>
        </authorList>
    </citation>
    <scope>NUCLEOTIDE SEQUENCE [LARGE SCALE GENOMIC DNA]</scope>
    <source>
        <strain evidence="2">TB1705</strain>
        <tissue evidence="2">Leaf</tissue>
    </source>
</reference>